<accession>A0ABV0T8R2</accession>
<dbReference type="Proteomes" id="UP001482620">
    <property type="component" value="Unassembled WGS sequence"/>
</dbReference>
<keyword evidence="2" id="KW-1185">Reference proteome</keyword>
<gene>
    <name evidence="1" type="ORF">ILYODFUR_017424</name>
</gene>
<protein>
    <submittedName>
        <fullName evidence="1">Uncharacterized protein</fullName>
    </submittedName>
</protein>
<evidence type="ECO:0000313" key="2">
    <source>
        <dbReference type="Proteomes" id="UP001482620"/>
    </source>
</evidence>
<comment type="caution">
    <text evidence="1">The sequence shown here is derived from an EMBL/GenBank/DDBJ whole genome shotgun (WGS) entry which is preliminary data.</text>
</comment>
<dbReference type="EMBL" id="JAHRIQ010024810">
    <property type="protein sequence ID" value="MEQ2229292.1"/>
    <property type="molecule type" value="Genomic_DNA"/>
</dbReference>
<sequence length="101" mass="11553">MQDFSNEITLLKKYTHPAQSPPSFLTPGLCGKLDLLGILFILPYIQLQSPKNYFKNTNQPEPPAASTCECTSPPPHAPILAFIPFLFSFSFRHFRRRMLDR</sequence>
<evidence type="ECO:0000313" key="1">
    <source>
        <dbReference type="EMBL" id="MEQ2229292.1"/>
    </source>
</evidence>
<reference evidence="1 2" key="1">
    <citation type="submission" date="2021-06" db="EMBL/GenBank/DDBJ databases">
        <authorList>
            <person name="Palmer J.M."/>
        </authorList>
    </citation>
    <scope>NUCLEOTIDE SEQUENCE [LARGE SCALE GENOMIC DNA]</scope>
    <source>
        <strain evidence="2">if_2019</strain>
        <tissue evidence="1">Muscle</tissue>
    </source>
</reference>
<proteinExistence type="predicted"/>
<organism evidence="1 2">
    <name type="scientific">Ilyodon furcidens</name>
    <name type="common">goldbreast splitfin</name>
    <dbReference type="NCBI Taxonomy" id="33524"/>
    <lineage>
        <taxon>Eukaryota</taxon>
        <taxon>Metazoa</taxon>
        <taxon>Chordata</taxon>
        <taxon>Craniata</taxon>
        <taxon>Vertebrata</taxon>
        <taxon>Euteleostomi</taxon>
        <taxon>Actinopterygii</taxon>
        <taxon>Neopterygii</taxon>
        <taxon>Teleostei</taxon>
        <taxon>Neoteleostei</taxon>
        <taxon>Acanthomorphata</taxon>
        <taxon>Ovalentaria</taxon>
        <taxon>Atherinomorphae</taxon>
        <taxon>Cyprinodontiformes</taxon>
        <taxon>Goodeidae</taxon>
        <taxon>Ilyodon</taxon>
    </lineage>
</organism>
<name>A0ABV0T8R2_9TELE</name>